<proteinExistence type="predicted"/>
<organism evidence="1 2">
    <name type="scientific">Bifidobacterium catenulatum DSM 16992 = JCM 1194 = LMG 11043</name>
    <dbReference type="NCBI Taxonomy" id="566552"/>
    <lineage>
        <taxon>Bacteria</taxon>
        <taxon>Bacillati</taxon>
        <taxon>Actinomycetota</taxon>
        <taxon>Actinomycetes</taxon>
        <taxon>Bifidobacteriales</taxon>
        <taxon>Bifidobacteriaceae</taxon>
        <taxon>Bifidobacterium</taxon>
    </lineage>
</organism>
<evidence type="ECO:0000313" key="1">
    <source>
        <dbReference type="EMBL" id="EEB22484.1"/>
    </source>
</evidence>
<reference evidence="1 2" key="1">
    <citation type="submission" date="2008-10" db="EMBL/GenBank/DDBJ databases">
        <title>Draft genome sequence of Bifidobacterium catenulatum (DSM 16992).</title>
        <authorList>
            <person name="Sudarsanam P."/>
            <person name="Ley R."/>
            <person name="Guruge J."/>
            <person name="Turnbaugh P.J."/>
            <person name="Mahowald M."/>
            <person name="Liep D."/>
            <person name="Gordon J."/>
        </authorList>
    </citation>
    <scope>NUCLEOTIDE SEQUENCE [LARGE SCALE GENOMIC DNA]</scope>
    <source>
        <strain evidence="1 2">DSM 16992</strain>
    </source>
</reference>
<name>B6XSB1_9BIFI</name>
<dbReference type="Proteomes" id="UP000003882">
    <property type="component" value="Unassembled WGS sequence"/>
</dbReference>
<sequence length="52" mass="5864">MTSLPNQKSLRVVSYVTFPSKYMKLAVAATDFYGFAAHFVDQTRYKMEAPVG</sequence>
<gene>
    <name evidence="1" type="ORF">BIFCAT_00119</name>
</gene>
<reference evidence="1 2" key="2">
    <citation type="submission" date="2008-10" db="EMBL/GenBank/DDBJ databases">
        <authorList>
            <person name="Fulton L."/>
            <person name="Clifton S."/>
            <person name="Fulton B."/>
            <person name="Xu J."/>
            <person name="Minx P."/>
            <person name="Pepin K.H."/>
            <person name="Johnson M."/>
            <person name="Bhonagiri V."/>
            <person name="Nash W.E."/>
            <person name="Mardis E.R."/>
            <person name="Wilson R.K."/>
        </authorList>
    </citation>
    <scope>NUCLEOTIDE SEQUENCE [LARGE SCALE GENOMIC DNA]</scope>
    <source>
        <strain evidence="1 2">DSM 16992</strain>
    </source>
</reference>
<evidence type="ECO:0000313" key="2">
    <source>
        <dbReference type="Proteomes" id="UP000003882"/>
    </source>
</evidence>
<dbReference type="AlphaFoldDB" id="B6XSB1"/>
<comment type="caution">
    <text evidence="1">The sequence shown here is derived from an EMBL/GenBank/DDBJ whole genome shotgun (WGS) entry which is preliminary data.</text>
</comment>
<accession>B6XSB1</accession>
<dbReference type="EMBL" id="ABXY01000001">
    <property type="protein sequence ID" value="EEB22484.1"/>
    <property type="molecule type" value="Genomic_DNA"/>
</dbReference>
<protein>
    <submittedName>
        <fullName evidence="1">Uncharacterized protein</fullName>
    </submittedName>
</protein>